<dbReference type="PANTHER" id="PTHR30136:SF24">
    <property type="entry name" value="HTH-TYPE TRANSCRIPTIONAL REPRESSOR ALLR"/>
    <property type="match status" value="1"/>
</dbReference>
<dbReference type="SUPFAM" id="SSF55781">
    <property type="entry name" value="GAF domain-like"/>
    <property type="match status" value="1"/>
</dbReference>
<dbReference type="Pfam" id="PF09339">
    <property type="entry name" value="HTH_IclR"/>
    <property type="match status" value="1"/>
</dbReference>
<dbReference type="PROSITE" id="PS51078">
    <property type="entry name" value="ICLR_ED"/>
    <property type="match status" value="1"/>
</dbReference>
<proteinExistence type="predicted"/>
<evidence type="ECO:0000313" key="7">
    <source>
        <dbReference type="Proteomes" id="UP001500752"/>
    </source>
</evidence>
<comment type="caution">
    <text evidence="6">The sequence shown here is derived from an EMBL/GenBank/DDBJ whole genome shotgun (WGS) entry which is preliminary data.</text>
</comment>
<dbReference type="Pfam" id="PF01614">
    <property type="entry name" value="IclR_C"/>
    <property type="match status" value="1"/>
</dbReference>
<dbReference type="InterPro" id="IPR036390">
    <property type="entry name" value="WH_DNA-bd_sf"/>
</dbReference>
<dbReference type="InterPro" id="IPR005471">
    <property type="entry name" value="Tscrpt_reg_IclR_N"/>
</dbReference>
<dbReference type="InterPro" id="IPR014757">
    <property type="entry name" value="Tscrpt_reg_IclR_C"/>
</dbReference>
<keyword evidence="2" id="KW-0238">DNA-binding</keyword>
<keyword evidence="1" id="KW-0805">Transcription regulation</keyword>
<dbReference type="Gene3D" id="1.10.10.10">
    <property type="entry name" value="Winged helix-like DNA-binding domain superfamily/Winged helix DNA-binding domain"/>
    <property type="match status" value="1"/>
</dbReference>
<reference evidence="7" key="1">
    <citation type="journal article" date="2019" name="Int. J. Syst. Evol. Microbiol.">
        <title>The Global Catalogue of Microorganisms (GCM) 10K type strain sequencing project: providing services to taxonomists for standard genome sequencing and annotation.</title>
        <authorList>
            <consortium name="The Broad Institute Genomics Platform"/>
            <consortium name="The Broad Institute Genome Sequencing Center for Infectious Disease"/>
            <person name="Wu L."/>
            <person name="Ma J."/>
        </authorList>
    </citation>
    <scope>NUCLEOTIDE SEQUENCE [LARGE SCALE GENOMIC DNA]</scope>
    <source>
        <strain evidence="7">JCM 30742</strain>
    </source>
</reference>
<evidence type="ECO:0000313" key="6">
    <source>
        <dbReference type="EMBL" id="GAA3692428.1"/>
    </source>
</evidence>
<accession>A0ABP7CPF4</accession>
<evidence type="ECO:0000256" key="2">
    <source>
        <dbReference type="ARBA" id="ARBA00023125"/>
    </source>
</evidence>
<name>A0ABP7CPF4_9MICC</name>
<dbReference type="Proteomes" id="UP001500752">
    <property type="component" value="Unassembled WGS sequence"/>
</dbReference>
<dbReference type="SUPFAM" id="SSF46785">
    <property type="entry name" value="Winged helix' DNA-binding domain"/>
    <property type="match status" value="1"/>
</dbReference>
<evidence type="ECO:0000256" key="3">
    <source>
        <dbReference type="ARBA" id="ARBA00023163"/>
    </source>
</evidence>
<dbReference type="InterPro" id="IPR036388">
    <property type="entry name" value="WH-like_DNA-bd_sf"/>
</dbReference>
<feature type="domain" description="IclR-ED" evidence="5">
    <location>
        <begin position="82"/>
        <end position="257"/>
    </location>
</feature>
<evidence type="ECO:0000259" key="5">
    <source>
        <dbReference type="PROSITE" id="PS51078"/>
    </source>
</evidence>
<dbReference type="InterPro" id="IPR029016">
    <property type="entry name" value="GAF-like_dom_sf"/>
</dbReference>
<dbReference type="Gene3D" id="3.30.450.40">
    <property type="match status" value="1"/>
</dbReference>
<gene>
    <name evidence="6" type="ORF">GCM10023081_32410</name>
</gene>
<dbReference type="PROSITE" id="PS51077">
    <property type="entry name" value="HTH_ICLR"/>
    <property type="match status" value="1"/>
</dbReference>
<organism evidence="6 7">
    <name type="scientific">Arthrobacter ginkgonis</name>
    <dbReference type="NCBI Taxonomy" id="1630594"/>
    <lineage>
        <taxon>Bacteria</taxon>
        <taxon>Bacillati</taxon>
        <taxon>Actinomycetota</taxon>
        <taxon>Actinomycetes</taxon>
        <taxon>Micrococcales</taxon>
        <taxon>Micrococcaceae</taxon>
        <taxon>Arthrobacter</taxon>
    </lineage>
</organism>
<keyword evidence="7" id="KW-1185">Reference proteome</keyword>
<dbReference type="InterPro" id="IPR050707">
    <property type="entry name" value="HTH_MetabolicPath_Reg"/>
</dbReference>
<dbReference type="SMART" id="SM00346">
    <property type="entry name" value="HTH_ICLR"/>
    <property type="match status" value="1"/>
</dbReference>
<feature type="domain" description="HTH iclR-type" evidence="4">
    <location>
        <begin position="20"/>
        <end position="81"/>
    </location>
</feature>
<protein>
    <submittedName>
        <fullName evidence="6">IclR family transcriptional regulator</fullName>
    </submittedName>
</protein>
<dbReference type="PANTHER" id="PTHR30136">
    <property type="entry name" value="HELIX-TURN-HELIX TRANSCRIPTIONAL REGULATOR, ICLR FAMILY"/>
    <property type="match status" value="1"/>
</dbReference>
<evidence type="ECO:0000259" key="4">
    <source>
        <dbReference type="PROSITE" id="PS51077"/>
    </source>
</evidence>
<keyword evidence="3" id="KW-0804">Transcription</keyword>
<dbReference type="EMBL" id="BAABEO010000020">
    <property type="protein sequence ID" value="GAA3692428.1"/>
    <property type="molecule type" value="Genomic_DNA"/>
</dbReference>
<evidence type="ECO:0000256" key="1">
    <source>
        <dbReference type="ARBA" id="ARBA00023015"/>
    </source>
</evidence>
<dbReference type="RefSeq" id="WP_345152369.1">
    <property type="nucleotide sequence ID" value="NZ_BAABEO010000020.1"/>
</dbReference>
<sequence length="257" mass="28245">MTYTTDEQESLTSKPTTRTLSSASRALALLEAIAEHRRPVKPPVLSKQLGWSRATLHQHLVTFVAAGWLDQLEDGSYRLTMRAGRVGRAAFEQATLGDRVRPLMRQLTETTREATFLAVLGNDEAYIVERCEPRRRIRADIGDQISWPLDESASGRVLVAFAEPSVVEDLLASGVRLPMQSELAKARRLGYAVSADDPNDEDRITAVAVPITDDRGYCIGALGVLGPAERMNIDEVAETLKAGAESLHRLWHSPSGE</sequence>